<accession>A0A1Q5TP70</accession>
<dbReference type="SMART" id="SM00347">
    <property type="entry name" value="HTH_MARR"/>
    <property type="match status" value="1"/>
</dbReference>
<evidence type="ECO:0000313" key="5">
    <source>
        <dbReference type="EMBL" id="OKP02030.1"/>
    </source>
</evidence>
<keyword evidence="2" id="KW-0238">DNA-binding</keyword>
<sequence length="167" mass="19260">MKYDHVDRLMIQWEQQRPDLDPSSIGVIGRLCRINKIIEQRLQHAFKEHGLSAIEFDILATLRRNNIPITPTELYQSVMLTSGAMSTRIEHMVQRGLIGRIANEEDRRSCKIFLTPEGRALIDKAVESHLENQKAILKPLTETQQEQLTTLLRHWLLDNESAPKDSP</sequence>
<dbReference type="Gene3D" id="1.10.10.10">
    <property type="entry name" value="Winged helix-like DNA-binding domain superfamily/Winged helix DNA-binding domain"/>
    <property type="match status" value="1"/>
</dbReference>
<dbReference type="AlphaFoldDB" id="A0A1Q5TP70"/>
<dbReference type="GO" id="GO:0003677">
    <property type="term" value="F:DNA binding"/>
    <property type="evidence" value="ECO:0007669"/>
    <property type="project" value="UniProtKB-KW"/>
</dbReference>
<feature type="domain" description="HTH marR-type" evidence="4">
    <location>
        <begin position="24"/>
        <end position="157"/>
    </location>
</feature>
<evidence type="ECO:0000256" key="3">
    <source>
        <dbReference type="ARBA" id="ARBA00023163"/>
    </source>
</evidence>
<dbReference type="PANTHER" id="PTHR42756:SF1">
    <property type="entry name" value="TRANSCRIPTIONAL REPRESSOR OF EMRAB OPERON"/>
    <property type="match status" value="1"/>
</dbReference>
<protein>
    <submittedName>
        <fullName evidence="5">Putative regulator PapX protein</fullName>
    </submittedName>
</protein>
<gene>
    <name evidence="5" type="ORF">Xedl_02534</name>
</gene>
<dbReference type="InterPro" id="IPR000835">
    <property type="entry name" value="HTH_MarR-typ"/>
</dbReference>
<dbReference type="PROSITE" id="PS01117">
    <property type="entry name" value="HTH_MARR_1"/>
    <property type="match status" value="1"/>
</dbReference>
<keyword evidence="3" id="KW-0804">Transcription</keyword>
<proteinExistence type="predicted"/>
<evidence type="ECO:0000259" key="4">
    <source>
        <dbReference type="PROSITE" id="PS50995"/>
    </source>
</evidence>
<dbReference type="GO" id="GO:0003700">
    <property type="term" value="F:DNA-binding transcription factor activity"/>
    <property type="evidence" value="ECO:0007669"/>
    <property type="project" value="InterPro"/>
</dbReference>
<keyword evidence="6" id="KW-1185">Reference proteome</keyword>
<evidence type="ECO:0000313" key="6">
    <source>
        <dbReference type="Proteomes" id="UP000186268"/>
    </source>
</evidence>
<dbReference type="Proteomes" id="UP000186268">
    <property type="component" value="Unassembled WGS sequence"/>
</dbReference>
<dbReference type="EMBL" id="MKGQ01000018">
    <property type="protein sequence ID" value="OKP02030.1"/>
    <property type="molecule type" value="Genomic_DNA"/>
</dbReference>
<dbReference type="STRING" id="1873482.Xedl_02534"/>
<dbReference type="InterPro" id="IPR036388">
    <property type="entry name" value="WH-like_DNA-bd_sf"/>
</dbReference>
<reference evidence="5 6" key="1">
    <citation type="submission" date="2016-09" db="EMBL/GenBank/DDBJ databases">
        <title>Xenorhabdus thuongxuanensis sp. nov. and Xenorhabdus eapokensis sp. nov., isolated from Steinernema species.</title>
        <authorList>
            <person name="Kaempfer P."/>
            <person name="Tobias N.J."/>
            <person name="Phan Ke L."/>
            <person name="Bode H.B."/>
            <person name="Glaeser S.P."/>
        </authorList>
    </citation>
    <scope>NUCLEOTIDE SEQUENCE [LARGE SCALE GENOMIC DNA]</scope>
    <source>
        <strain evidence="5 6">DL20</strain>
    </source>
</reference>
<keyword evidence="1" id="KW-0805">Transcription regulation</keyword>
<dbReference type="Pfam" id="PF12802">
    <property type="entry name" value="MarR_2"/>
    <property type="match status" value="1"/>
</dbReference>
<dbReference type="InterPro" id="IPR023187">
    <property type="entry name" value="Tscrpt_reg_MarR-type_CS"/>
</dbReference>
<dbReference type="InterPro" id="IPR036390">
    <property type="entry name" value="WH_DNA-bd_sf"/>
</dbReference>
<dbReference type="PANTHER" id="PTHR42756">
    <property type="entry name" value="TRANSCRIPTIONAL REGULATOR, MARR"/>
    <property type="match status" value="1"/>
</dbReference>
<name>A0A1Q5TP70_9GAMM</name>
<evidence type="ECO:0000256" key="2">
    <source>
        <dbReference type="ARBA" id="ARBA00023125"/>
    </source>
</evidence>
<dbReference type="OrthoDB" id="32523at2"/>
<dbReference type="PRINTS" id="PR00598">
    <property type="entry name" value="HTHMARR"/>
</dbReference>
<organism evidence="5 6">
    <name type="scientific">Xenorhabdus eapokensis</name>
    <dbReference type="NCBI Taxonomy" id="1873482"/>
    <lineage>
        <taxon>Bacteria</taxon>
        <taxon>Pseudomonadati</taxon>
        <taxon>Pseudomonadota</taxon>
        <taxon>Gammaproteobacteria</taxon>
        <taxon>Enterobacterales</taxon>
        <taxon>Morganellaceae</taxon>
        <taxon>Xenorhabdus</taxon>
    </lineage>
</organism>
<dbReference type="RefSeq" id="WP_074024127.1">
    <property type="nucleotide sequence ID" value="NZ_CAWNAG010000090.1"/>
</dbReference>
<dbReference type="PROSITE" id="PS50995">
    <property type="entry name" value="HTH_MARR_2"/>
    <property type="match status" value="1"/>
</dbReference>
<evidence type="ECO:0000256" key="1">
    <source>
        <dbReference type="ARBA" id="ARBA00023015"/>
    </source>
</evidence>
<comment type="caution">
    <text evidence="5">The sequence shown here is derived from an EMBL/GenBank/DDBJ whole genome shotgun (WGS) entry which is preliminary data.</text>
</comment>
<dbReference type="SUPFAM" id="SSF46785">
    <property type="entry name" value="Winged helix' DNA-binding domain"/>
    <property type="match status" value="1"/>
</dbReference>